<dbReference type="AlphaFoldDB" id="A0A315VKT6"/>
<comment type="caution">
    <text evidence="4">The sequence shown here is derived from an EMBL/GenBank/DDBJ whole genome shotgun (WGS) entry which is preliminary data.</text>
</comment>
<dbReference type="GO" id="GO:0008526">
    <property type="term" value="F:phosphatidylinositol transfer activity"/>
    <property type="evidence" value="ECO:0007669"/>
    <property type="project" value="TreeGrafter"/>
</dbReference>
<feature type="region of interest" description="Disordered" evidence="1">
    <location>
        <begin position="773"/>
        <end position="801"/>
    </location>
</feature>
<dbReference type="Proteomes" id="UP000250572">
    <property type="component" value="Unassembled WGS sequence"/>
</dbReference>
<dbReference type="STRING" id="33528.ENSGAFP00000006336"/>
<reference evidence="4 5" key="1">
    <citation type="journal article" date="2018" name="G3 (Bethesda)">
        <title>A High-Quality Reference Genome for the Invasive Mosquitofish Gambusia affinis Using a Chicago Library.</title>
        <authorList>
            <person name="Hoffberg S.L."/>
            <person name="Troendle N.J."/>
            <person name="Glenn T.C."/>
            <person name="Mahmud O."/>
            <person name="Louha S."/>
            <person name="Chalopin D."/>
            <person name="Bennetzen J.L."/>
            <person name="Mauricio R."/>
        </authorList>
    </citation>
    <scope>NUCLEOTIDE SEQUENCE [LARGE SCALE GENOMIC DNA]</scope>
    <source>
        <strain evidence="4">NE01/NJP1002.9</strain>
        <tissue evidence="4">Muscle</tissue>
    </source>
</reference>
<evidence type="ECO:0000259" key="3">
    <source>
        <dbReference type="Pfam" id="PF18696"/>
    </source>
</evidence>
<dbReference type="InterPro" id="IPR039934">
    <property type="entry name" value="C2CD2/C2CD2L"/>
</dbReference>
<feature type="domain" description="Synaptotagmin-like mitochondrial and lipid-binding" evidence="3">
    <location>
        <begin position="256"/>
        <end position="391"/>
    </location>
</feature>
<keyword evidence="5" id="KW-1185">Reference proteome</keyword>
<dbReference type="GO" id="GO:0098592">
    <property type="term" value="C:cytoplasmic side of apical plasma membrane"/>
    <property type="evidence" value="ECO:0007669"/>
    <property type="project" value="TreeGrafter"/>
</dbReference>
<keyword evidence="2" id="KW-1133">Transmembrane helix</keyword>
<evidence type="ECO:0000256" key="2">
    <source>
        <dbReference type="SAM" id="Phobius"/>
    </source>
</evidence>
<dbReference type="Pfam" id="PF18696">
    <property type="entry name" value="SMP_C2CD2L"/>
    <property type="match status" value="1"/>
</dbReference>
<evidence type="ECO:0000256" key="1">
    <source>
        <dbReference type="SAM" id="MobiDB-lite"/>
    </source>
</evidence>
<evidence type="ECO:0000313" key="5">
    <source>
        <dbReference type="Proteomes" id="UP000250572"/>
    </source>
</evidence>
<sequence>MELQELSWLCLVALFLASLLIVLGWLLQYSLTVLRLWRSRKAAKQGGRETTWLQRQQHVFSTQPQQMQAGGVLGFLLMKLRSGKDGAAASEAGVKGLLTSLFSFRSFREHWQRTWVKALNEQACRHGVFPLGTCRGKERLPLILLSLAPLVKKKEKCYKANVCGSLEGVRSIRSVNQQPKYCDSILTAAKYKHQPWMSSISTFVNFDGIPKYTSSSSIRPCELIHVFSRYSLKPYVPAAEAEADRRAAICTRAPARSSLQITFDSSLQLTAGSAIDSVTYTDQSAKKMVLHCKCRVDTLTFPVTVTQQSPAAVSMDTYQITTAPMMAKVDVSLEEVEDEGLLISWTFSKQPSFSLTVSPCKLQRQGSEAAADLDMIKGMVEDTLFSAHPAMVLNLKASMFPSVSPMDHLSVGASSTSHGFLVRRLLLQQLRVTLSKGLWSRSGELCCVLSLDQPSAERRTCFLSVPRNPDTALEWSEEMTLEIGPETKELRFRLLERSGTREQFLPGHAAIAVNLQSKTPTGQHVLCLSSGPGSAPDATISTELLYVETVDPRSSQNAFPIRSSLTPMKKVDVDRTVTPDGTIVTTVTTVQSRMKLDRSPGDSPLRSPSKVGVSEKKAAVLVDERGSSSSSPNPNKSSRLSNGLDPVAETAIRQLTESASKSARKTPTKRSTLIISGVSKVPLTEDNCALSTGYAAAMDAAMHGNHFRLGHHQDPDETTPSDVSERPSVDDVESDTGSAGALETRSLKDHKVGFLQSGSKLLFRRRHREKEPCLSQSHEDISNMGNNFAVPATGPTRKKSGSFSRRIIKRFSFRSSGKSKGKAAAAANGGSSSLHYLPAIPTVLHPLSVHLSVLAPREHVTMALVDVADVTSHRSPFLHSHVCVSTAELTLGNVPYVKPLSDVGLFRSQPFADLHMSVCDEFSYSEAMLLQEADPLFQALQLHCCAALHFIALKDTKKIGNNSYGPGADDTHGEQSPQTTFKDNEFTLRRWAGFGHVFQVPSPGPPRQSQAPHHFQGRCCPGHL</sequence>
<dbReference type="GO" id="GO:0035091">
    <property type="term" value="F:phosphatidylinositol binding"/>
    <property type="evidence" value="ECO:0007669"/>
    <property type="project" value="TreeGrafter"/>
</dbReference>
<feature type="compositionally biased region" description="Low complexity" evidence="1">
    <location>
        <begin position="627"/>
        <end position="642"/>
    </location>
</feature>
<dbReference type="PANTHER" id="PTHR21119:SF8">
    <property type="entry name" value="PHOSPHOLIPID TRANSFER PROTEIN C2CD2L"/>
    <property type="match status" value="1"/>
</dbReference>
<feature type="transmembrane region" description="Helical" evidence="2">
    <location>
        <begin position="6"/>
        <end position="31"/>
    </location>
</feature>
<protein>
    <recommendedName>
        <fullName evidence="3">Synaptotagmin-like mitochondrial and lipid-binding domain-containing protein</fullName>
    </recommendedName>
</protein>
<accession>A0A315VKT6</accession>
<organism evidence="4 5">
    <name type="scientific">Gambusia affinis</name>
    <name type="common">Western mosquitofish</name>
    <name type="synonym">Heterandria affinis</name>
    <dbReference type="NCBI Taxonomy" id="33528"/>
    <lineage>
        <taxon>Eukaryota</taxon>
        <taxon>Metazoa</taxon>
        <taxon>Chordata</taxon>
        <taxon>Craniata</taxon>
        <taxon>Vertebrata</taxon>
        <taxon>Euteleostomi</taxon>
        <taxon>Actinopterygii</taxon>
        <taxon>Neopterygii</taxon>
        <taxon>Teleostei</taxon>
        <taxon>Neoteleostei</taxon>
        <taxon>Acanthomorphata</taxon>
        <taxon>Ovalentaria</taxon>
        <taxon>Atherinomorphae</taxon>
        <taxon>Cyprinodontiformes</taxon>
        <taxon>Poeciliidae</taxon>
        <taxon>Poeciliinae</taxon>
        <taxon>Gambusia</taxon>
    </lineage>
</organism>
<feature type="region of interest" description="Disordered" evidence="1">
    <location>
        <begin position="594"/>
        <end position="643"/>
    </location>
</feature>
<keyword evidence="2" id="KW-0812">Transmembrane</keyword>
<dbReference type="GO" id="GO:0035774">
    <property type="term" value="P:positive regulation of insulin secretion involved in cellular response to glucose stimulus"/>
    <property type="evidence" value="ECO:0007669"/>
    <property type="project" value="TreeGrafter"/>
</dbReference>
<evidence type="ECO:0000313" key="4">
    <source>
        <dbReference type="EMBL" id="PWA22991.1"/>
    </source>
</evidence>
<proteinExistence type="predicted"/>
<gene>
    <name evidence="4" type="ORF">CCH79_00001980</name>
</gene>
<feature type="region of interest" description="Disordered" evidence="1">
    <location>
        <begin position="707"/>
        <end position="743"/>
    </location>
</feature>
<dbReference type="PANTHER" id="PTHR21119">
    <property type="entry name" value="C2 DOMAIN-CONTAINING PROTEIN"/>
    <property type="match status" value="1"/>
</dbReference>
<keyword evidence="2" id="KW-0472">Membrane</keyword>
<dbReference type="EMBL" id="NHOQ01001678">
    <property type="protein sequence ID" value="PWA22991.1"/>
    <property type="molecule type" value="Genomic_DNA"/>
</dbReference>
<feature type="compositionally biased region" description="Basic and acidic residues" evidence="1">
    <location>
        <begin position="613"/>
        <end position="626"/>
    </location>
</feature>
<feature type="non-terminal residue" evidence="4">
    <location>
        <position position="1024"/>
    </location>
</feature>
<name>A0A315VKT6_GAMAF</name>
<dbReference type="InterPro" id="IPR040885">
    <property type="entry name" value="SMP_C2CD2L"/>
</dbReference>